<reference evidence="1" key="1">
    <citation type="submission" date="2020-10" db="EMBL/GenBank/DDBJ databases">
        <authorList>
            <person name="Gilroy R."/>
        </authorList>
    </citation>
    <scope>NUCLEOTIDE SEQUENCE</scope>
    <source>
        <strain evidence="1">11159</strain>
    </source>
</reference>
<proteinExistence type="predicted"/>
<dbReference type="Proteomes" id="UP000823613">
    <property type="component" value="Unassembled WGS sequence"/>
</dbReference>
<dbReference type="EMBL" id="JADIMY010000078">
    <property type="protein sequence ID" value="MBO8427647.1"/>
    <property type="molecule type" value="Genomic_DNA"/>
</dbReference>
<organism evidence="1 2">
    <name type="scientific">Candidatus Onthovivens merdipullorum</name>
    <dbReference type="NCBI Taxonomy" id="2840889"/>
    <lineage>
        <taxon>Bacteria</taxon>
        <taxon>Bacillati</taxon>
        <taxon>Bacillota</taxon>
        <taxon>Bacilli</taxon>
        <taxon>Bacillales</taxon>
        <taxon>Candidatus Onthovivens</taxon>
    </lineage>
</organism>
<name>A0A9D9DIX9_9BACL</name>
<sequence>MTEELKKEIRNNIKNRVNLRSLFINIKRDSYNGTLLSLNQSLYELKFSSLINGNIEDIWFYLHYLYHTNVINLEELSYLIEPLKKSEPYLIQSDSIELNKLILDFDSKIDKEDLLGSIKTLIDPKDNYKNYVLQRTLFKYNYYL</sequence>
<comment type="caution">
    <text evidence="1">The sequence shown here is derived from an EMBL/GenBank/DDBJ whole genome shotgun (WGS) entry which is preliminary data.</text>
</comment>
<reference evidence="1" key="2">
    <citation type="journal article" date="2021" name="PeerJ">
        <title>Extensive microbial diversity within the chicken gut microbiome revealed by metagenomics and culture.</title>
        <authorList>
            <person name="Gilroy R."/>
            <person name="Ravi A."/>
            <person name="Getino M."/>
            <person name="Pursley I."/>
            <person name="Horton D.L."/>
            <person name="Alikhan N.F."/>
            <person name="Baker D."/>
            <person name="Gharbi K."/>
            <person name="Hall N."/>
            <person name="Watson M."/>
            <person name="Adriaenssens E.M."/>
            <person name="Foster-Nyarko E."/>
            <person name="Jarju S."/>
            <person name="Secka A."/>
            <person name="Antonio M."/>
            <person name="Oren A."/>
            <person name="Chaudhuri R.R."/>
            <person name="La Ragione R."/>
            <person name="Hildebrand F."/>
            <person name="Pallen M.J."/>
        </authorList>
    </citation>
    <scope>NUCLEOTIDE SEQUENCE</scope>
    <source>
        <strain evidence="1">11159</strain>
    </source>
</reference>
<dbReference type="AlphaFoldDB" id="A0A9D9DIX9"/>
<protein>
    <submittedName>
        <fullName evidence="1">Uncharacterized protein</fullName>
    </submittedName>
</protein>
<evidence type="ECO:0000313" key="1">
    <source>
        <dbReference type="EMBL" id="MBO8427647.1"/>
    </source>
</evidence>
<feature type="non-terminal residue" evidence="1">
    <location>
        <position position="144"/>
    </location>
</feature>
<gene>
    <name evidence="1" type="ORF">IAC58_03745</name>
</gene>
<evidence type="ECO:0000313" key="2">
    <source>
        <dbReference type="Proteomes" id="UP000823613"/>
    </source>
</evidence>
<accession>A0A9D9DIX9</accession>